<sequence length="211" mass="24947">MVAHWYLAENYIESDKLKDSPRIEYEKVRDSFNSCKNEEDFARMKVLVVEALLEKFSYTNESIEKYHIEEMEKLGRKAQLIEKKIQIYEELMIKCKDEIKHCSGFEEHGVLPKAIRKTLDKCLVKAKIVEQDHIALNKAKAKVKEEMVEREEKFKKFMKVGVTERTSHAQGMTQEQLKIELVNLVNLEVLKIQAKKAKKRDWFLECFEMSL</sequence>
<protein>
    <submittedName>
        <fullName evidence="2">Uncharacterized protein</fullName>
    </submittedName>
</protein>
<dbReference type="Proteomes" id="UP000095286">
    <property type="component" value="Unplaced"/>
</dbReference>
<organism evidence="1 2">
    <name type="scientific">Rhabditophanes sp. KR3021</name>
    <dbReference type="NCBI Taxonomy" id="114890"/>
    <lineage>
        <taxon>Eukaryota</taxon>
        <taxon>Metazoa</taxon>
        <taxon>Ecdysozoa</taxon>
        <taxon>Nematoda</taxon>
        <taxon>Chromadorea</taxon>
        <taxon>Rhabditida</taxon>
        <taxon>Tylenchina</taxon>
        <taxon>Panagrolaimomorpha</taxon>
        <taxon>Strongyloidoidea</taxon>
        <taxon>Alloionematidae</taxon>
        <taxon>Rhabditophanes</taxon>
    </lineage>
</organism>
<name>A0AC35TVF0_9BILA</name>
<evidence type="ECO:0000313" key="1">
    <source>
        <dbReference type="Proteomes" id="UP000095286"/>
    </source>
</evidence>
<proteinExistence type="predicted"/>
<reference evidence="2" key="1">
    <citation type="submission" date="2016-11" db="UniProtKB">
        <authorList>
            <consortium name="WormBaseParasite"/>
        </authorList>
    </citation>
    <scope>IDENTIFICATION</scope>
    <source>
        <strain evidence="2">KR3021</strain>
    </source>
</reference>
<dbReference type="WBParaSite" id="RSKR_0000465900.1">
    <property type="protein sequence ID" value="RSKR_0000465900.1"/>
    <property type="gene ID" value="RSKR_0000465900"/>
</dbReference>
<accession>A0AC35TVF0</accession>
<evidence type="ECO:0000313" key="2">
    <source>
        <dbReference type="WBParaSite" id="RSKR_0000465900.1"/>
    </source>
</evidence>